<feature type="transmembrane region" description="Helical" evidence="1">
    <location>
        <begin position="61"/>
        <end position="84"/>
    </location>
</feature>
<dbReference type="Proteomes" id="UP000276133">
    <property type="component" value="Unassembled WGS sequence"/>
</dbReference>
<gene>
    <name evidence="2" type="ORF">BpHYR1_052866</name>
</gene>
<organism evidence="2 3">
    <name type="scientific">Brachionus plicatilis</name>
    <name type="common">Marine rotifer</name>
    <name type="synonym">Brachionus muelleri</name>
    <dbReference type="NCBI Taxonomy" id="10195"/>
    <lineage>
        <taxon>Eukaryota</taxon>
        <taxon>Metazoa</taxon>
        <taxon>Spiralia</taxon>
        <taxon>Gnathifera</taxon>
        <taxon>Rotifera</taxon>
        <taxon>Eurotatoria</taxon>
        <taxon>Monogononta</taxon>
        <taxon>Pseudotrocha</taxon>
        <taxon>Ploima</taxon>
        <taxon>Brachionidae</taxon>
        <taxon>Brachionus</taxon>
    </lineage>
</organism>
<evidence type="ECO:0000313" key="2">
    <source>
        <dbReference type="EMBL" id="RNA23444.1"/>
    </source>
</evidence>
<dbReference type="AlphaFoldDB" id="A0A3M7RJ01"/>
<sequence>MIDYKNGVHAVNMVEEETRGKKVLFVEKKALNEFYSHRAEWVHRLTYCPDTHFSDQTRLDILIVSKLCVTVLALFVCLSQQMFIDCIEKQKNSRNRELFGLFSYQDQSLVLIR</sequence>
<protein>
    <submittedName>
        <fullName evidence="2">Uncharacterized protein</fullName>
    </submittedName>
</protein>
<accession>A0A3M7RJ01</accession>
<evidence type="ECO:0000313" key="3">
    <source>
        <dbReference type="Proteomes" id="UP000276133"/>
    </source>
</evidence>
<keyword evidence="3" id="KW-1185">Reference proteome</keyword>
<reference evidence="2 3" key="1">
    <citation type="journal article" date="2018" name="Sci. Rep.">
        <title>Genomic signatures of local adaptation to the degree of environmental predictability in rotifers.</title>
        <authorList>
            <person name="Franch-Gras L."/>
            <person name="Hahn C."/>
            <person name="Garcia-Roger E.M."/>
            <person name="Carmona M.J."/>
            <person name="Serra M."/>
            <person name="Gomez A."/>
        </authorList>
    </citation>
    <scope>NUCLEOTIDE SEQUENCE [LARGE SCALE GENOMIC DNA]</scope>
    <source>
        <strain evidence="2">HYR1</strain>
    </source>
</reference>
<name>A0A3M7RJ01_BRAPC</name>
<keyword evidence="1" id="KW-0472">Membrane</keyword>
<proteinExistence type="predicted"/>
<keyword evidence="1" id="KW-0812">Transmembrane</keyword>
<comment type="caution">
    <text evidence="2">The sequence shown here is derived from an EMBL/GenBank/DDBJ whole genome shotgun (WGS) entry which is preliminary data.</text>
</comment>
<dbReference type="EMBL" id="REGN01003291">
    <property type="protein sequence ID" value="RNA23444.1"/>
    <property type="molecule type" value="Genomic_DNA"/>
</dbReference>
<keyword evidence="1" id="KW-1133">Transmembrane helix</keyword>
<evidence type="ECO:0000256" key="1">
    <source>
        <dbReference type="SAM" id="Phobius"/>
    </source>
</evidence>